<dbReference type="AlphaFoldDB" id="A0A075AP43"/>
<name>A0A075AP43_ROZAC</name>
<feature type="domain" description="Atos-like conserved" evidence="1">
    <location>
        <begin position="251"/>
        <end position="310"/>
    </location>
</feature>
<accession>A0A075AP43</accession>
<protein>
    <recommendedName>
        <fullName evidence="1">Atos-like conserved domain-containing protein</fullName>
    </recommendedName>
</protein>
<evidence type="ECO:0000259" key="1">
    <source>
        <dbReference type="SMART" id="SM01177"/>
    </source>
</evidence>
<dbReference type="HOGENOM" id="CLU_523932_0_0_1"/>
<reference evidence="5" key="2">
    <citation type="journal article" date="2018" name="Nat. Microbiol.">
        <title>Leveraging single-cell genomics to expand the fungal tree of life.</title>
        <authorList>
            <person name="Ahrendt S.R."/>
            <person name="Quandt C.A."/>
            <person name="Ciobanu D."/>
            <person name="Clum A."/>
            <person name="Salamov A."/>
            <person name="Andreopoulos B."/>
            <person name="Cheng J.F."/>
            <person name="Woyke T."/>
            <person name="Pelin A."/>
            <person name="Henrissat B."/>
            <person name="Reynolds N.K."/>
            <person name="Benny G.L."/>
            <person name="Smith M.E."/>
            <person name="James T.Y."/>
            <person name="Grigoriev I.V."/>
        </authorList>
    </citation>
    <scope>NUCLEOTIDE SEQUENCE [LARGE SCALE GENOMIC DNA]</scope>
    <source>
        <strain evidence="5">CSF55</strain>
    </source>
</reference>
<dbReference type="Proteomes" id="UP000030755">
    <property type="component" value="Unassembled WGS sequence"/>
</dbReference>
<dbReference type="STRING" id="988480.A0A075AP43"/>
<keyword evidence="4" id="KW-1185">Reference proteome</keyword>
<organism evidence="2 4">
    <name type="scientific">Rozella allomycis (strain CSF55)</name>
    <dbReference type="NCBI Taxonomy" id="988480"/>
    <lineage>
        <taxon>Eukaryota</taxon>
        <taxon>Fungi</taxon>
        <taxon>Fungi incertae sedis</taxon>
        <taxon>Cryptomycota</taxon>
        <taxon>Cryptomycota incertae sedis</taxon>
        <taxon>Rozella</taxon>
    </lineage>
</organism>
<dbReference type="EMBL" id="KE561209">
    <property type="protein sequence ID" value="EPZ31719.1"/>
    <property type="molecule type" value="Genomic_DNA"/>
</dbReference>
<sequence>METAKRDLVLGLCEVISRCRNIKNSPINEIEYSSVIYLDIQNLKSIDEVCRFIAEYEDVIKALPLAKQDNWDLALNAYDPNVKNPIATKFDLHSELQTVKIVRDDYQVSIVYDVLRVIKLVISNQKRNVSVFNENVRSSSPVPSDVEKKKVSYILIRKQKLKSNYANGPFTRIVEKKLTISENSSEKCFFTTASDDDSDSDNEMDFASISEYKITSPLSSCPSHPWLNIPRNNRRNDLEKMKYPFESATRFVGSFEQSLISGRMAMSPSKPIMFTMQLSVHSQKISSYSRYTFEFPAYFYCHDDFISPYVGLVNLEKEIQMGPINGCYRIPPKGQLQIVIKSPTGGIIKVFLIPYDFKDINDFSKISLRQKTFTRINGSEYIRYAVHLNFIKGNKGRYFLHKNIRIIFSNRQTDESLHSSTTLSDIYPIKKPLVSTVEKYFFKRMAKFNENSDFEYVAFSKSSSKDRLISRCRSCPLLIGHTFKEDLSITEGYFLRRIVSTQDVMTYKANEELLMSEVGQ</sequence>
<evidence type="ECO:0000313" key="2">
    <source>
        <dbReference type="EMBL" id="EPZ31719.1"/>
    </source>
</evidence>
<reference evidence="3" key="3">
    <citation type="submission" date="2018-08" db="EMBL/GenBank/DDBJ databases">
        <title>Leveraging single-cell genomics to expand the Fungal Tree of Life.</title>
        <authorList>
            <consortium name="DOE Joint Genome Institute"/>
            <person name="Ahrendt S.R."/>
            <person name="Quandt C.A."/>
            <person name="Ciobanu D."/>
            <person name="Clum A."/>
            <person name="Salamov A."/>
            <person name="Andreopoulos B."/>
            <person name="Cheng J.-F."/>
            <person name="Woyke T."/>
            <person name="Pelin A."/>
            <person name="Henrissat B."/>
            <person name="Reynolds N."/>
            <person name="Benny G.L."/>
            <person name="Smith M.E."/>
            <person name="James T.Y."/>
            <person name="Grigoriev I.V."/>
        </authorList>
    </citation>
    <scope>NUCLEOTIDE SEQUENCE</scope>
    <source>
        <strain evidence="3">CSF55</strain>
    </source>
</reference>
<dbReference type="PANTHER" id="PTHR13199">
    <property type="entry name" value="GH03947P"/>
    <property type="match status" value="1"/>
</dbReference>
<dbReference type="Pfam" id="PF13889">
    <property type="entry name" value="Chromosome_seg"/>
    <property type="match status" value="1"/>
</dbReference>
<dbReference type="SMART" id="SM01177">
    <property type="entry name" value="DUF4210"/>
    <property type="match status" value="1"/>
</dbReference>
<proteinExistence type="predicted"/>
<reference evidence="2 4" key="1">
    <citation type="journal article" date="2013" name="Curr. Biol.">
        <title>Shared signatures of parasitism and phylogenomics unite Cryptomycota and microsporidia.</title>
        <authorList>
            <person name="James T.Y."/>
            <person name="Pelin A."/>
            <person name="Bonen L."/>
            <person name="Ahrendt S."/>
            <person name="Sain D."/>
            <person name="Corradi N."/>
            <person name="Stajich J.E."/>
        </authorList>
    </citation>
    <scope>NUCLEOTIDE SEQUENCE [LARGE SCALE GENOMIC DNA]</scope>
    <source>
        <strain evidence="2">CSF55</strain>
        <strain evidence="2">CSF55</strain>
    </source>
</reference>
<evidence type="ECO:0000313" key="3">
    <source>
        <dbReference type="EMBL" id="RKP18954.1"/>
    </source>
</evidence>
<dbReference type="PANTHER" id="PTHR13199:SF11">
    <property type="entry name" value="PROTEIN ATOSSA"/>
    <property type="match status" value="1"/>
</dbReference>
<dbReference type="EMBL" id="ML005327">
    <property type="protein sequence ID" value="RKP18954.1"/>
    <property type="molecule type" value="Genomic_DNA"/>
</dbReference>
<dbReference type="Pfam" id="PF13915">
    <property type="entry name" value="DUF4210"/>
    <property type="match status" value="1"/>
</dbReference>
<dbReference type="InterPro" id="IPR033473">
    <property type="entry name" value="Atos-like_C"/>
</dbReference>
<gene>
    <name evidence="2" type="ORF">O9G_000198</name>
    <name evidence="3" type="ORF">ROZALSC1DRAFT_29394</name>
</gene>
<evidence type="ECO:0000313" key="5">
    <source>
        <dbReference type="Proteomes" id="UP000281549"/>
    </source>
</evidence>
<dbReference type="OrthoDB" id="8625101at2759"/>
<dbReference type="InterPro" id="IPR025261">
    <property type="entry name" value="Atos-like_cons_dom"/>
</dbReference>
<dbReference type="Proteomes" id="UP000281549">
    <property type="component" value="Unassembled WGS sequence"/>
</dbReference>
<dbReference type="InterPro" id="IPR051506">
    <property type="entry name" value="ATOS_Transcription_Regulators"/>
</dbReference>
<evidence type="ECO:0000313" key="4">
    <source>
        <dbReference type="Proteomes" id="UP000030755"/>
    </source>
</evidence>